<dbReference type="EMBL" id="CBTN010000129">
    <property type="protein sequence ID" value="CDH61072.1"/>
    <property type="molecule type" value="Genomic_DNA"/>
</dbReference>
<dbReference type="AlphaFoldDB" id="A0A068SGX2"/>
<dbReference type="PANTHER" id="PTHR47718:SF3">
    <property type="entry name" value="PROTEIN FAR1-RELATED SEQUENCE 5-LIKE"/>
    <property type="match status" value="1"/>
</dbReference>
<protein>
    <submittedName>
        <fullName evidence="2">Transcription factor far1-related partial</fullName>
    </submittedName>
</protein>
<accession>A0A068SGX2</accession>
<dbReference type="VEuPathDB" id="FungiDB:LCOR_11847.1"/>
<sequence length="567" mass="64041">MTEETSNALTRADISCNPEAKTIDISDLDKMVYVTILQKAVIDHVFSSKSEAQETIKAAYAEEYGVPLTVSNSNNRCVVLICKHGGTYRPHRKVTGEQQSAKGDQNGSGNDTSVTKSMKRQCPFKIYISTARDEESKWTIKPNNCVWYHSHPLSADPSIYHELRRPTGPQQIMISNLLEIKSRPAQIVDFIKKTDRTAMIKAKDVSNFTAKYFSTSSVDGELQEVVSELDSLGFTVRYELQQPDNALLKSIFVTHPKCIEQAVAFPDVVILDATYKTNVRKMPLVNIVGVSNLASEYKKSSLRTFSIAGDGTPGPSLFVSDDDPSLKIALEKHAPGIPHLLCAWHIEKNFMAKLGKMFVVDSKEYNEYLKAVKAMIWAKDEEGFDGGVKSYKEVIKGTKKEAELQLYAESLGSYRQKWGGPWAEQYAHFGSRTTQRVEGAHWQLKRILNTPGKLLQLFRSYHMYLKTMDFKATNKHEVERLTQYIIKDGDNGEGPINLVIKHLHGRISQFAICIIMTEMFAAYDPEEECDYIDDCKCEARVNFLLPCRHTLRKISINISNLVIKQKL</sequence>
<evidence type="ECO:0000256" key="1">
    <source>
        <dbReference type="SAM" id="MobiDB-lite"/>
    </source>
</evidence>
<feature type="compositionally biased region" description="Polar residues" evidence="1">
    <location>
        <begin position="96"/>
        <end position="116"/>
    </location>
</feature>
<comment type="caution">
    <text evidence="2">The sequence shown here is derived from an EMBL/GenBank/DDBJ whole genome shotgun (WGS) entry which is preliminary data.</text>
</comment>
<dbReference type="STRING" id="1263082.A0A068SGX2"/>
<dbReference type="Proteomes" id="UP000027586">
    <property type="component" value="Unassembled WGS sequence"/>
</dbReference>
<proteinExistence type="predicted"/>
<feature type="region of interest" description="Disordered" evidence="1">
    <location>
        <begin position="91"/>
        <end position="116"/>
    </location>
</feature>
<evidence type="ECO:0000313" key="2">
    <source>
        <dbReference type="EMBL" id="CDH61072.1"/>
    </source>
</evidence>
<name>A0A068SGX2_9FUNG</name>
<dbReference type="OrthoDB" id="2441661at2759"/>
<dbReference type="PANTHER" id="PTHR47718">
    <property type="entry name" value="OS01G0519700 PROTEIN"/>
    <property type="match status" value="1"/>
</dbReference>
<reference evidence="2" key="1">
    <citation type="submission" date="2013-08" db="EMBL/GenBank/DDBJ databases">
        <title>Gene expansion shapes genome architecture in the human pathogen Lichtheimia corymbifera: an evolutionary genomics analysis in the ancient terrestrial Mucorales (Mucoromycotina).</title>
        <authorList>
            <person name="Schwartze V.U."/>
            <person name="Winter S."/>
            <person name="Shelest E."/>
            <person name="Marcet-Houben M."/>
            <person name="Horn F."/>
            <person name="Wehner S."/>
            <person name="Hoffmann K."/>
            <person name="Riege K."/>
            <person name="Sammeth M."/>
            <person name="Nowrousian M."/>
            <person name="Valiante V."/>
            <person name="Linde J."/>
            <person name="Jacobsen I.D."/>
            <person name="Marz M."/>
            <person name="Brakhage A.A."/>
            <person name="Gabaldon T."/>
            <person name="Bocker S."/>
            <person name="Voigt K."/>
        </authorList>
    </citation>
    <scope>NUCLEOTIDE SEQUENCE [LARGE SCALE GENOMIC DNA]</scope>
    <source>
        <strain evidence="2">FSU 9682</strain>
    </source>
</reference>
<organism evidence="2 3">
    <name type="scientific">Lichtheimia corymbifera JMRC:FSU:9682</name>
    <dbReference type="NCBI Taxonomy" id="1263082"/>
    <lineage>
        <taxon>Eukaryota</taxon>
        <taxon>Fungi</taxon>
        <taxon>Fungi incertae sedis</taxon>
        <taxon>Mucoromycota</taxon>
        <taxon>Mucoromycotina</taxon>
        <taxon>Mucoromycetes</taxon>
        <taxon>Mucorales</taxon>
        <taxon>Lichtheimiaceae</taxon>
        <taxon>Lichtheimia</taxon>
    </lineage>
</organism>
<gene>
    <name evidence="2" type="ORF">LCOR_11847.1</name>
</gene>
<keyword evidence="3" id="KW-1185">Reference proteome</keyword>
<evidence type="ECO:0000313" key="3">
    <source>
        <dbReference type="Proteomes" id="UP000027586"/>
    </source>
</evidence>